<evidence type="ECO:0000313" key="5">
    <source>
        <dbReference type="EMBL" id="EGD72897.1"/>
    </source>
</evidence>
<dbReference type="GO" id="GO:0000445">
    <property type="term" value="C:THO complex part of transcription export complex"/>
    <property type="evidence" value="ECO:0007669"/>
    <property type="project" value="InterPro"/>
</dbReference>
<gene>
    <name evidence="5" type="ORF">PTSG_04626</name>
</gene>
<dbReference type="OMA" id="ENECTSA"/>
<reference evidence="5" key="1">
    <citation type="submission" date="2009-08" db="EMBL/GenBank/DDBJ databases">
        <title>Annotation of Salpingoeca rosetta.</title>
        <authorList>
            <consortium name="The Broad Institute Genome Sequencing Platform"/>
            <person name="Russ C."/>
            <person name="Cuomo C."/>
            <person name="Burger G."/>
            <person name="Gray M.W."/>
            <person name="Holland P.W.H."/>
            <person name="King N."/>
            <person name="Lang F.B.F."/>
            <person name="Roger A.J."/>
            <person name="Ruiz-Trillo I."/>
            <person name="Young S.K."/>
            <person name="Zeng Q."/>
            <person name="Gargeya S."/>
            <person name="Alvarado L."/>
            <person name="Berlin A."/>
            <person name="Chapman S.B."/>
            <person name="Chen Z."/>
            <person name="Freedman E."/>
            <person name="Gellesch M."/>
            <person name="Goldberg J."/>
            <person name="Griggs A."/>
            <person name="Gujja S."/>
            <person name="Heilman E."/>
            <person name="Heiman D."/>
            <person name="Howarth C."/>
            <person name="Mehta T."/>
            <person name="Neiman D."/>
            <person name="Pearson M."/>
            <person name="Roberts A."/>
            <person name="Saif S."/>
            <person name="Shea T."/>
            <person name="Shenoy N."/>
            <person name="Sisk P."/>
            <person name="Stolte C."/>
            <person name="Sykes S."/>
            <person name="White J."/>
            <person name="Yandava C."/>
            <person name="Haas B."/>
            <person name="Nusbaum C."/>
            <person name="Birren B."/>
        </authorList>
    </citation>
    <scope>NUCLEOTIDE SEQUENCE [LARGE SCALE GENOMIC DNA]</scope>
    <source>
        <strain evidence="5">ATCC 50818</strain>
    </source>
</reference>
<evidence type="ECO:0008006" key="7">
    <source>
        <dbReference type="Google" id="ProtNLM"/>
    </source>
</evidence>
<evidence type="ECO:0000256" key="1">
    <source>
        <dbReference type="ARBA" id="ARBA00004123"/>
    </source>
</evidence>
<comment type="subcellular location">
    <subcellularLocation>
        <location evidence="1">Nucleus</location>
    </subcellularLocation>
</comment>
<evidence type="ECO:0000256" key="3">
    <source>
        <dbReference type="SAM" id="Coils"/>
    </source>
</evidence>
<evidence type="ECO:0000256" key="2">
    <source>
        <dbReference type="ARBA" id="ARBA00023242"/>
    </source>
</evidence>
<sequence>MSGTTFTERRLALNEALTKKAHNVLVDTLKYATDPDIPADKRETAFNNIAYTLSVIELDLQKSLQMANLNKEDEVACEDFEQQLHERIKQTEKDIEDAKQRLLVEQQIRANKKEYDLLAKEVEQYPPRSETQRAIDRVDAELRELAATKGELDHQLNQRKRQFALLLHAARDLQAVLAEPEGAGSMDTAADGDDDDGSGDKQAASKSA</sequence>
<dbReference type="FunCoup" id="F2U7Z2">
    <property type="interactions" value="1231"/>
</dbReference>
<accession>F2U7Z2</accession>
<dbReference type="EMBL" id="GL832964">
    <property type="protein sequence ID" value="EGD72897.1"/>
    <property type="molecule type" value="Genomic_DNA"/>
</dbReference>
<dbReference type="AlphaFoldDB" id="F2U7Z2"/>
<dbReference type="OrthoDB" id="205166at2759"/>
<dbReference type="eggNOG" id="KOG3215">
    <property type="taxonomic scope" value="Eukaryota"/>
</dbReference>
<dbReference type="GO" id="GO:0006397">
    <property type="term" value="P:mRNA processing"/>
    <property type="evidence" value="ECO:0007669"/>
    <property type="project" value="InterPro"/>
</dbReference>
<dbReference type="GeneID" id="16075300"/>
<dbReference type="Proteomes" id="UP000007799">
    <property type="component" value="Unassembled WGS sequence"/>
</dbReference>
<feature type="region of interest" description="Disordered" evidence="4">
    <location>
        <begin position="178"/>
        <end position="208"/>
    </location>
</feature>
<evidence type="ECO:0000256" key="4">
    <source>
        <dbReference type="SAM" id="MobiDB-lite"/>
    </source>
</evidence>
<dbReference type="Pfam" id="PF05615">
    <property type="entry name" value="THOC7"/>
    <property type="match status" value="1"/>
</dbReference>
<feature type="coiled-coil region" evidence="3">
    <location>
        <begin position="81"/>
        <end position="148"/>
    </location>
</feature>
<dbReference type="InterPro" id="IPR008501">
    <property type="entry name" value="THOC7/Mft1"/>
</dbReference>
<protein>
    <recommendedName>
        <fullName evidence="7">THO complex subunit 7</fullName>
    </recommendedName>
</protein>
<proteinExistence type="predicted"/>
<evidence type="ECO:0000313" key="6">
    <source>
        <dbReference type="Proteomes" id="UP000007799"/>
    </source>
</evidence>
<dbReference type="InParanoid" id="F2U7Z2"/>
<dbReference type="RefSeq" id="XP_004994719.1">
    <property type="nucleotide sequence ID" value="XM_004994662.1"/>
</dbReference>
<keyword evidence="2" id="KW-0539">Nucleus</keyword>
<name>F2U7Z2_SALR5</name>
<keyword evidence="3" id="KW-0175">Coiled coil</keyword>
<dbReference type="STRING" id="946362.F2U7Z2"/>
<organism evidence="6">
    <name type="scientific">Salpingoeca rosetta (strain ATCC 50818 / BSB-021)</name>
    <dbReference type="NCBI Taxonomy" id="946362"/>
    <lineage>
        <taxon>Eukaryota</taxon>
        <taxon>Choanoflagellata</taxon>
        <taxon>Craspedida</taxon>
        <taxon>Salpingoecidae</taxon>
        <taxon>Salpingoeca</taxon>
    </lineage>
</organism>
<dbReference type="KEGG" id="sre:PTSG_04626"/>
<keyword evidence="6" id="KW-1185">Reference proteome</keyword>